<comment type="caution">
    <text evidence="1">The sequence shown here is derived from an EMBL/GenBank/DDBJ whole genome shotgun (WGS) entry which is preliminary data.</text>
</comment>
<sequence length="233" mass="26973">MHSSTDAVLDFFCAGDVAGFRVVKHHMDRQEVWSEQDFICAQIREWLSENKIDCERKQLPHPQREILVDLSTLIGQVPILFWMHPNRFPVFNDASLVKQLLNLMGDVDDEKVLGRIERCFEWDQHKIGFLLVNFYLHNLAGARRPANKLTAKGLYNIFEAAGRLRILGNQAKTNLAELRLMKMLVATGYIHNILYLIKHKKLTPCVSFYRTLAKLSEGCRAQIELFHRLPQCV</sequence>
<dbReference type="Proteomes" id="UP000018511">
    <property type="component" value="Unassembled WGS sequence"/>
</dbReference>
<dbReference type="EMBL" id="AXUP01000166">
    <property type="protein sequence ID" value="ESW39223.1"/>
    <property type="molecule type" value="Genomic_DNA"/>
</dbReference>
<evidence type="ECO:0000313" key="1">
    <source>
        <dbReference type="EMBL" id="ESW39223.1"/>
    </source>
</evidence>
<reference evidence="1 2" key="1">
    <citation type="submission" date="2013-10" db="EMBL/GenBank/DDBJ databases">
        <title>Whole Genome Shotgun Sequence of Pseudomonas taiwanensis SJ9.</title>
        <authorList>
            <person name="Hong S.-J."/>
            <person name="Shin J.-H."/>
        </authorList>
    </citation>
    <scope>NUCLEOTIDE SEQUENCE [LARGE SCALE GENOMIC DNA]</scope>
    <source>
        <strain evidence="1 2">SJ9</strain>
    </source>
</reference>
<organism evidence="1 2">
    <name type="scientific">Pseudomonas taiwanensis SJ9</name>
    <dbReference type="NCBI Taxonomy" id="1388762"/>
    <lineage>
        <taxon>Bacteria</taxon>
        <taxon>Pseudomonadati</taxon>
        <taxon>Pseudomonadota</taxon>
        <taxon>Gammaproteobacteria</taxon>
        <taxon>Pseudomonadales</taxon>
        <taxon>Pseudomonadaceae</taxon>
        <taxon>Pseudomonas</taxon>
    </lineage>
</organism>
<gene>
    <name evidence="1" type="ORF">O164_13425</name>
</gene>
<dbReference type="AlphaFoldDB" id="V7DC13"/>
<proteinExistence type="predicted"/>
<evidence type="ECO:0000313" key="2">
    <source>
        <dbReference type="Proteomes" id="UP000018511"/>
    </source>
</evidence>
<accession>V7DC13</accession>
<protein>
    <submittedName>
        <fullName evidence="1">Uncharacterized protein</fullName>
    </submittedName>
</protein>
<name>V7DC13_9PSED</name>
<dbReference type="RefSeq" id="WP_023661697.1">
    <property type="nucleotide sequence ID" value="NZ_AXUP01000166.1"/>
</dbReference>